<proteinExistence type="predicted"/>
<sequence>MTDMSLERIDYSADDRRWIRDHSGFRNTIGVTLDPALFGALRFPGGVVPSGTVLARTDAGLWGPYDPAATDGRATAERGRVGHLLEGRTLRPGRRVSTALLDAGGVEERLLPTSPIGGAVGILDAAIREVLKSIRYA</sequence>
<evidence type="ECO:0000313" key="2">
    <source>
        <dbReference type="Proteomes" id="UP000521922"/>
    </source>
</evidence>
<name>A0A7Y9DI33_9ACTN</name>
<dbReference type="RefSeq" id="WP_179748915.1">
    <property type="nucleotide sequence ID" value="NZ_BAAAGN010000002.1"/>
</dbReference>
<accession>A0A7Y9DI33</accession>
<reference evidence="1 2" key="1">
    <citation type="submission" date="2020-07" db="EMBL/GenBank/DDBJ databases">
        <title>Sequencing the genomes of 1000 actinobacteria strains.</title>
        <authorList>
            <person name="Klenk H.-P."/>
        </authorList>
    </citation>
    <scope>NUCLEOTIDE SEQUENCE [LARGE SCALE GENOMIC DNA]</scope>
    <source>
        <strain evidence="1 2">DSM 7487</strain>
    </source>
</reference>
<evidence type="ECO:0000313" key="1">
    <source>
        <dbReference type="EMBL" id="NYD20950.1"/>
    </source>
</evidence>
<keyword evidence="2" id="KW-1185">Reference proteome</keyword>
<protein>
    <submittedName>
        <fullName evidence="1">Uncharacterized protein</fullName>
    </submittedName>
</protein>
<organism evidence="1 2">
    <name type="scientific">Kineococcus aurantiacus</name>
    <dbReference type="NCBI Taxonomy" id="37633"/>
    <lineage>
        <taxon>Bacteria</taxon>
        <taxon>Bacillati</taxon>
        <taxon>Actinomycetota</taxon>
        <taxon>Actinomycetes</taxon>
        <taxon>Kineosporiales</taxon>
        <taxon>Kineosporiaceae</taxon>
        <taxon>Kineococcus</taxon>
    </lineage>
</organism>
<gene>
    <name evidence="1" type="ORF">BJ968_000490</name>
</gene>
<dbReference type="EMBL" id="JACCBB010000001">
    <property type="protein sequence ID" value="NYD20950.1"/>
    <property type="molecule type" value="Genomic_DNA"/>
</dbReference>
<dbReference type="AlphaFoldDB" id="A0A7Y9DI33"/>
<dbReference type="Proteomes" id="UP000521922">
    <property type="component" value="Unassembled WGS sequence"/>
</dbReference>
<comment type="caution">
    <text evidence="1">The sequence shown here is derived from an EMBL/GenBank/DDBJ whole genome shotgun (WGS) entry which is preliminary data.</text>
</comment>